<dbReference type="OrthoDB" id="8378722at2"/>
<sequence>MTTRTTQTVVHFQTSFLVSDVVEPQPPGDYQVDREDELIEGLSWIAWRRVGTFIHLPAIGVRAAIRQLVPIDPAEIDAVTEKDPFR</sequence>
<dbReference type="Proteomes" id="UP000435648">
    <property type="component" value="Chromosome"/>
</dbReference>
<accession>A0A857C6E3</accession>
<protein>
    <submittedName>
        <fullName evidence="1">Uncharacterized protein</fullName>
    </submittedName>
</protein>
<gene>
    <name evidence="1" type="ORF">GH266_06105</name>
</gene>
<organism evidence="1 2">
    <name type="scientific">Stappia indica</name>
    <dbReference type="NCBI Taxonomy" id="538381"/>
    <lineage>
        <taxon>Bacteria</taxon>
        <taxon>Pseudomonadati</taxon>
        <taxon>Pseudomonadota</taxon>
        <taxon>Alphaproteobacteria</taxon>
        <taxon>Hyphomicrobiales</taxon>
        <taxon>Stappiaceae</taxon>
        <taxon>Stappia</taxon>
    </lineage>
</organism>
<proteinExistence type="predicted"/>
<dbReference type="KEGG" id="siw:GH266_06105"/>
<dbReference type="RefSeq" id="WP_158193105.1">
    <property type="nucleotide sequence ID" value="NZ_CP046908.1"/>
</dbReference>
<reference evidence="1 2" key="1">
    <citation type="submission" date="2019-12" db="EMBL/GenBank/DDBJ databases">
        <title>The genome of Stappia indica PHM037.</title>
        <authorList>
            <person name="Kacar D."/>
            <person name="Galan B."/>
            <person name="Canedo L."/>
            <person name="Rodriguez P."/>
            <person name="de la Calle F."/>
            <person name="Garcia J.L."/>
        </authorList>
    </citation>
    <scope>NUCLEOTIDE SEQUENCE [LARGE SCALE GENOMIC DNA]</scope>
    <source>
        <strain evidence="1 2">PHM037</strain>
    </source>
</reference>
<dbReference type="EMBL" id="CP046908">
    <property type="protein sequence ID" value="QGZ34122.1"/>
    <property type="molecule type" value="Genomic_DNA"/>
</dbReference>
<dbReference type="AlphaFoldDB" id="A0A857C6E3"/>
<evidence type="ECO:0000313" key="2">
    <source>
        <dbReference type="Proteomes" id="UP000435648"/>
    </source>
</evidence>
<name>A0A857C6E3_9HYPH</name>
<evidence type="ECO:0000313" key="1">
    <source>
        <dbReference type="EMBL" id="QGZ34122.1"/>
    </source>
</evidence>